<name>A0ABW4VJ15_9BACT</name>
<reference evidence="2" key="1">
    <citation type="journal article" date="2019" name="Int. J. Syst. Evol. Microbiol.">
        <title>The Global Catalogue of Microorganisms (GCM) 10K type strain sequencing project: providing services to taxonomists for standard genome sequencing and annotation.</title>
        <authorList>
            <consortium name="The Broad Institute Genomics Platform"/>
            <consortium name="The Broad Institute Genome Sequencing Center for Infectious Disease"/>
            <person name="Wu L."/>
            <person name="Ma J."/>
        </authorList>
    </citation>
    <scope>NUCLEOTIDE SEQUENCE [LARGE SCALE GENOMIC DNA]</scope>
    <source>
        <strain evidence="2">CGMCC 1.15180</strain>
    </source>
</reference>
<dbReference type="EMBL" id="JBHUHR010000015">
    <property type="protein sequence ID" value="MFD2034086.1"/>
    <property type="molecule type" value="Genomic_DNA"/>
</dbReference>
<gene>
    <name evidence="1" type="ORF">ACFSKL_04745</name>
</gene>
<comment type="caution">
    <text evidence="1">The sequence shown here is derived from an EMBL/GenBank/DDBJ whole genome shotgun (WGS) entry which is preliminary data.</text>
</comment>
<evidence type="ECO:0000313" key="1">
    <source>
        <dbReference type="EMBL" id="MFD2034086.1"/>
    </source>
</evidence>
<proteinExistence type="predicted"/>
<evidence type="ECO:0000313" key="2">
    <source>
        <dbReference type="Proteomes" id="UP001597361"/>
    </source>
</evidence>
<keyword evidence="2" id="KW-1185">Reference proteome</keyword>
<protein>
    <recommendedName>
        <fullName evidence="3">Salivary secreted peptide</fullName>
    </recommendedName>
</protein>
<accession>A0ABW4VJ15</accession>
<dbReference type="Proteomes" id="UP001597361">
    <property type="component" value="Unassembled WGS sequence"/>
</dbReference>
<sequence>MASVFTTIRLSAQNLEFTNNSSTGIYPKFVIQNGKTTLTVKAMITVTYTWNQIPVNFDNSDGRSRYKMVVTQNMGSAVVTYEIFWMHMRSVNRYSGHIKSTTNFNNGSRPIERSESFRGKII</sequence>
<dbReference type="RefSeq" id="WP_376883951.1">
    <property type="nucleotide sequence ID" value="NZ_JBHUHR010000015.1"/>
</dbReference>
<organism evidence="1 2">
    <name type="scientific">Belliella marina</name>
    <dbReference type="NCBI Taxonomy" id="1644146"/>
    <lineage>
        <taxon>Bacteria</taxon>
        <taxon>Pseudomonadati</taxon>
        <taxon>Bacteroidota</taxon>
        <taxon>Cytophagia</taxon>
        <taxon>Cytophagales</taxon>
        <taxon>Cyclobacteriaceae</taxon>
        <taxon>Belliella</taxon>
    </lineage>
</organism>
<evidence type="ECO:0008006" key="3">
    <source>
        <dbReference type="Google" id="ProtNLM"/>
    </source>
</evidence>